<dbReference type="GO" id="GO:0016985">
    <property type="term" value="F:mannan endo-1,4-beta-mannosidase activity"/>
    <property type="evidence" value="ECO:0007669"/>
    <property type="project" value="InterPro"/>
</dbReference>
<dbReference type="Proteomes" id="UP000178953">
    <property type="component" value="Unassembled WGS sequence"/>
</dbReference>
<dbReference type="SUPFAM" id="SSF51445">
    <property type="entry name" value="(Trans)glycosidases"/>
    <property type="match status" value="1"/>
</dbReference>
<comment type="caution">
    <text evidence="6">The sequence shown here is derived from an EMBL/GenBank/DDBJ whole genome shotgun (WGS) entry which is preliminary data.</text>
</comment>
<dbReference type="InterPro" id="IPR022790">
    <property type="entry name" value="GH26_dom"/>
</dbReference>
<sequence length="292" mass="32625">MTNGLGFGVSVPSGLLDGREWRDVTTAAGRPPRWSLFFVDFRPDVPLAHLQAAADHDALPILTWEPWHWAQQGTSGHVPVSLSAIAAGRHDGLLHRWADTLRSWGRPVHLRFAHEFNGQWYPWSAAGGTPAATYVDAWRHVHAVFTNRGADAVSWVWSPNAVLDDSSDLAPWYPGDEYVDVLGVDGYNWGTSRAWTTWTEPEGVFDATFAALRALAPAKPILVTEVGCAEAGGCKARWIESFVRYLQRQPDVEGFVWFEHDKETDWRIASSERTARALRDVWPSRETEGVRA</sequence>
<evidence type="ECO:0000313" key="7">
    <source>
        <dbReference type="Proteomes" id="UP000178953"/>
    </source>
</evidence>
<feature type="active site" description="Nucleophile" evidence="4">
    <location>
        <position position="225"/>
    </location>
</feature>
<dbReference type="PANTHER" id="PTHR40079">
    <property type="entry name" value="MANNAN ENDO-1,4-BETA-MANNOSIDASE E-RELATED"/>
    <property type="match status" value="1"/>
</dbReference>
<evidence type="ECO:0000256" key="2">
    <source>
        <dbReference type="ARBA" id="ARBA00022801"/>
    </source>
</evidence>
<dbReference type="PROSITE" id="PS51764">
    <property type="entry name" value="GH26"/>
    <property type="match status" value="1"/>
</dbReference>
<gene>
    <name evidence="6" type="ORF">BEL07_20420</name>
</gene>
<evidence type="ECO:0000256" key="3">
    <source>
        <dbReference type="ARBA" id="ARBA00023295"/>
    </source>
</evidence>
<proteinExistence type="inferred from homology"/>
<dbReference type="GO" id="GO:0006080">
    <property type="term" value="P:substituted mannan metabolic process"/>
    <property type="evidence" value="ECO:0007669"/>
    <property type="project" value="InterPro"/>
</dbReference>
<dbReference type="InterPro" id="IPR000805">
    <property type="entry name" value="Glyco_hydro_26"/>
</dbReference>
<evidence type="ECO:0000313" key="6">
    <source>
        <dbReference type="EMBL" id="OFJ51899.1"/>
    </source>
</evidence>
<comment type="similarity">
    <text evidence="1 4">Belongs to the glycosyl hydrolase 26 family.</text>
</comment>
<evidence type="ECO:0000259" key="5">
    <source>
        <dbReference type="PROSITE" id="PS51764"/>
    </source>
</evidence>
<accession>A0A1E8Q1F8</accession>
<keyword evidence="3 4" id="KW-0326">Glycosidase</keyword>
<evidence type="ECO:0000256" key="4">
    <source>
        <dbReference type="PROSITE-ProRule" id="PRU01100"/>
    </source>
</evidence>
<name>A0A1E8Q1F8_9MYCO</name>
<dbReference type="Gene3D" id="3.20.20.80">
    <property type="entry name" value="Glycosidases"/>
    <property type="match status" value="1"/>
</dbReference>
<dbReference type="Pfam" id="PF02156">
    <property type="entry name" value="Glyco_hydro_26"/>
    <property type="match status" value="1"/>
</dbReference>
<feature type="active site" description="Proton donor" evidence="4">
    <location>
        <position position="115"/>
    </location>
</feature>
<dbReference type="EMBL" id="MCHX01000053">
    <property type="protein sequence ID" value="OFJ51899.1"/>
    <property type="molecule type" value="Genomic_DNA"/>
</dbReference>
<keyword evidence="2 4" id="KW-0378">Hydrolase</keyword>
<protein>
    <recommendedName>
        <fullName evidence="5">GH26 domain-containing protein</fullName>
    </recommendedName>
</protein>
<evidence type="ECO:0000256" key="1">
    <source>
        <dbReference type="ARBA" id="ARBA00007754"/>
    </source>
</evidence>
<dbReference type="AlphaFoldDB" id="A0A1E8Q1F8"/>
<dbReference type="OrthoDB" id="9816550at2"/>
<reference evidence="6 7" key="1">
    <citation type="submission" date="2016-09" db="EMBL/GenBank/DDBJ databases">
        <title>genome sequence of Mycobacterium sp. 739 SCH.</title>
        <authorList>
            <person name="Greninger A.L."/>
            <person name="Qin X."/>
            <person name="Jerome K."/>
            <person name="Vora S."/>
            <person name="Quinn K."/>
        </authorList>
    </citation>
    <scope>NUCLEOTIDE SEQUENCE [LARGE SCALE GENOMIC DNA]</scope>
    <source>
        <strain evidence="6 7">SCH</strain>
    </source>
</reference>
<keyword evidence="7" id="KW-1185">Reference proteome</keyword>
<feature type="domain" description="GH26" evidence="5">
    <location>
        <begin position="1"/>
        <end position="278"/>
    </location>
</feature>
<dbReference type="PANTHER" id="PTHR40079:SF4">
    <property type="entry name" value="GH26 DOMAIN-CONTAINING PROTEIN-RELATED"/>
    <property type="match status" value="1"/>
</dbReference>
<dbReference type="InterPro" id="IPR017853">
    <property type="entry name" value="GH"/>
</dbReference>
<organism evidence="6 7">
    <name type="scientific">Mycolicibacterium grossiae</name>
    <dbReference type="NCBI Taxonomy" id="1552759"/>
    <lineage>
        <taxon>Bacteria</taxon>
        <taxon>Bacillati</taxon>
        <taxon>Actinomycetota</taxon>
        <taxon>Actinomycetes</taxon>
        <taxon>Mycobacteriales</taxon>
        <taxon>Mycobacteriaceae</taxon>
        <taxon>Mycolicibacterium</taxon>
    </lineage>
</organism>
<dbReference type="RefSeq" id="WP_070354894.1">
    <property type="nucleotide sequence ID" value="NZ_CP043474.1"/>
</dbReference>